<dbReference type="Gene3D" id="3.20.20.70">
    <property type="entry name" value="Aldolase class I"/>
    <property type="match status" value="1"/>
</dbReference>
<dbReference type="CDD" id="cd04725">
    <property type="entry name" value="OMP_decarboxylase_like"/>
    <property type="match status" value="1"/>
</dbReference>
<dbReference type="AlphaFoldDB" id="A0A517XN27"/>
<evidence type="ECO:0000256" key="2">
    <source>
        <dbReference type="ARBA" id="ARBA00008847"/>
    </source>
</evidence>
<proteinExistence type="inferred from homology"/>
<organism evidence="9 10">
    <name type="scientific">Urbifossiella limnaea</name>
    <dbReference type="NCBI Taxonomy" id="2528023"/>
    <lineage>
        <taxon>Bacteria</taxon>
        <taxon>Pseudomonadati</taxon>
        <taxon>Planctomycetota</taxon>
        <taxon>Planctomycetia</taxon>
        <taxon>Gemmatales</taxon>
        <taxon>Gemmataceae</taxon>
        <taxon>Urbifossiella</taxon>
    </lineage>
</organism>
<evidence type="ECO:0000256" key="5">
    <source>
        <dbReference type="ARBA" id="ARBA00023239"/>
    </source>
</evidence>
<dbReference type="NCBIfam" id="TIGR02127">
    <property type="entry name" value="pyrF_sub2"/>
    <property type="match status" value="1"/>
</dbReference>
<protein>
    <recommendedName>
        <fullName evidence="7">Orotidine 5'-phosphate decarboxylase</fullName>
        <ecNumber evidence="7">4.1.1.23</ecNumber>
    </recommendedName>
    <alternativeName>
        <fullName evidence="7">OMP decarboxylase</fullName>
        <shortName evidence="7">OMPDCase</shortName>
        <shortName evidence="7">OMPdecase</shortName>
    </alternativeName>
</protein>
<sequence>MGAFADRLAAAVRRHGPLCVGIDPRWESLPAAVRASVAHLPPPEQPGAAFEAFGRRVLELVRPHAGVVKPQAAFFEQAGPAGLAALQRLMTAAKELGFVTILDAKRGDIASTAAAYADAAFGPVWDADSLTINPYLGRDAVEPFLTAAQAAGRGVFVLVRTSNPGAGLFQDLVCDGQPVYRHVAAAVAEWNAATLGGCGLGDVGAVVGATHPAELRELRAALPDVWLLIPGYGAQGGTAADVKAGYRADGLGAVVNSSRGVTFPFKPDDASWESAVVAAAARAASELRE</sequence>
<keyword evidence="4 7" id="KW-0665">Pyrimidine biosynthesis</keyword>
<dbReference type="InterPro" id="IPR011995">
    <property type="entry name" value="OMPdecase_type-2"/>
</dbReference>
<name>A0A517XN27_9BACT</name>
<dbReference type="InterPro" id="IPR011060">
    <property type="entry name" value="RibuloseP-bd_barrel"/>
</dbReference>
<evidence type="ECO:0000256" key="1">
    <source>
        <dbReference type="ARBA" id="ARBA00004861"/>
    </source>
</evidence>
<dbReference type="InterPro" id="IPR018089">
    <property type="entry name" value="OMPdecase_AS"/>
</dbReference>
<keyword evidence="3 7" id="KW-0210">Decarboxylase</keyword>
<dbReference type="KEGG" id="uli:ETAA1_08110"/>
<dbReference type="SMART" id="SM00934">
    <property type="entry name" value="OMPdecase"/>
    <property type="match status" value="1"/>
</dbReference>
<dbReference type="PROSITE" id="PS00156">
    <property type="entry name" value="OMPDECASE"/>
    <property type="match status" value="1"/>
</dbReference>
<evidence type="ECO:0000259" key="8">
    <source>
        <dbReference type="SMART" id="SM00934"/>
    </source>
</evidence>
<dbReference type="PANTHER" id="PTHR43375">
    <property type="entry name" value="OROTIDINE 5'-PHOSPHATE DECARBOXYLASE"/>
    <property type="match status" value="1"/>
</dbReference>
<gene>
    <name evidence="7" type="primary">pyrF</name>
    <name evidence="9" type="ORF">ETAA1_08110</name>
</gene>
<dbReference type="PANTHER" id="PTHR43375:SF1">
    <property type="entry name" value="OROTIDINE 5'-PHOSPHATE DECARBOXYLASE"/>
    <property type="match status" value="1"/>
</dbReference>
<comment type="similarity">
    <text evidence="2 7">Belongs to the OMP decarboxylase family. Type 2 subfamily.</text>
</comment>
<feature type="active site" description="Proton donor" evidence="7">
    <location>
        <position position="105"/>
    </location>
</feature>
<evidence type="ECO:0000256" key="6">
    <source>
        <dbReference type="ARBA" id="ARBA00049157"/>
    </source>
</evidence>
<dbReference type="InterPro" id="IPR013785">
    <property type="entry name" value="Aldolase_TIM"/>
</dbReference>
<dbReference type="Pfam" id="PF00215">
    <property type="entry name" value="OMPdecase"/>
    <property type="match status" value="1"/>
</dbReference>
<dbReference type="GO" id="GO:0006207">
    <property type="term" value="P:'de novo' pyrimidine nucleobase biosynthetic process"/>
    <property type="evidence" value="ECO:0007669"/>
    <property type="project" value="InterPro"/>
</dbReference>
<dbReference type="GO" id="GO:0004590">
    <property type="term" value="F:orotidine-5'-phosphate decarboxylase activity"/>
    <property type="evidence" value="ECO:0007669"/>
    <property type="project" value="UniProtKB-UniRule"/>
</dbReference>
<evidence type="ECO:0000256" key="3">
    <source>
        <dbReference type="ARBA" id="ARBA00022793"/>
    </source>
</evidence>
<comment type="pathway">
    <text evidence="1 7">Pyrimidine metabolism; UMP biosynthesis via de novo pathway; UMP from orotate: step 2/2.</text>
</comment>
<reference evidence="9 10" key="1">
    <citation type="submission" date="2019-02" db="EMBL/GenBank/DDBJ databases">
        <title>Deep-cultivation of Planctomycetes and their phenomic and genomic characterization uncovers novel biology.</title>
        <authorList>
            <person name="Wiegand S."/>
            <person name="Jogler M."/>
            <person name="Boedeker C."/>
            <person name="Pinto D."/>
            <person name="Vollmers J."/>
            <person name="Rivas-Marin E."/>
            <person name="Kohn T."/>
            <person name="Peeters S.H."/>
            <person name="Heuer A."/>
            <person name="Rast P."/>
            <person name="Oberbeckmann S."/>
            <person name="Bunk B."/>
            <person name="Jeske O."/>
            <person name="Meyerdierks A."/>
            <person name="Storesund J.E."/>
            <person name="Kallscheuer N."/>
            <person name="Luecker S."/>
            <person name="Lage O.M."/>
            <person name="Pohl T."/>
            <person name="Merkel B.J."/>
            <person name="Hornburger P."/>
            <person name="Mueller R.-W."/>
            <person name="Bruemmer F."/>
            <person name="Labrenz M."/>
            <person name="Spormann A.M."/>
            <person name="Op den Camp H."/>
            <person name="Overmann J."/>
            <person name="Amann R."/>
            <person name="Jetten M.S.M."/>
            <person name="Mascher T."/>
            <person name="Medema M.H."/>
            <person name="Devos D.P."/>
            <person name="Kaster A.-K."/>
            <person name="Ovreas L."/>
            <person name="Rohde M."/>
            <person name="Galperin M.Y."/>
            <person name="Jogler C."/>
        </authorList>
    </citation>
    <scope>NUCLEOTIDE SEQUENCE [LARGE SCALE GENOMIC DNA]</scope>
    <source>
        <strain evidence="9 10">ETA_A1</strain>
    </source>
</reference>
<keyword evidence="10" id="KW-1185">Reference proteome</keyword>
<evidence type="ECO:0000256" key="4">
    <source>
        <dbReference type="ARBA" id="ARBA00022975"/>
    </source>
</evidence>
<evidence type="ECO:0000256" key="7">
    <source>
        <dbReference type="HAMAP-Rule" id="MF_01215"/>
    </source>
</evidence>
<dbReference type="GO" id="GO:0044205">
    <property type="term" value="P:'de novo' UMP biosynthetic process"/>
    <property type="evidence" value="ECO:0007669"/>
    <property type="project" value="UniProtKB-UniRule"/>
</dbReference>
<dbReference type="EMBL" id="CP036273">
    <property type="protein sequence ID" value="QDU18915.1"/>
    <property type="molecule type" value="Genomic_DNA"/>
</dbReference>
<comment type="catalytic activity">
    <reaction evidence="6 7">
        <text>orotidine 5'-phosphate + H(+) = UMP + CO2</text>
        <dbReference type="Rhea" id="RHEA:11596"/>
        <dbReference type="ChEBI" id="CHEBI:15378"/>
        <dbReference type="ChEBI" id="CHEBI:16526"/>
        <dbReference type="ChEBI" id="CHEBI:57538"/>
        <dbReference type="ChEBI" id="CHEBI:57865"/>
        <dbReference type="EC" id="4.1.1.23"/>
    </reaction>
</comment>
<dbReference type="OrthoDB" id="9808470at2"/>
<dbReference type="SUPFAM" id="SSF51366">
    <property type="entry name" value="Ribulose-phoshate binding barrel"/>
    <property type="match status" value="1"/>
</dbReference>
<feature type="domain" description="Orotidine 5'-phosphate decarboxylase" evidence="8">
    <location>
        <begin position="17"/>
        <end position="274"/>
    </location>
</feature>
<dbReference type="UniPathway" id="UPA00070">
    <property type="reaction ID" value="UER00120"/>
</dbReference>
<dbReference type="EC" id="4.1.1.23" evidence="7"/>
<dbReference type="Proteomes" id="UP000319576">
    <property type="component" value="Chromosome"/>
</dbReference>
<keyword evidence="5 7" id="KW-0456">Lyase</keyword>
<evidence type="ECO:0000313" key="9">
    <source>
        <dbReference type="EMBL" id="QDU18915.1"/>
    </source>
</evidence>
<accession>A0A517XN27</accession>
<dbReference type="InterPro" id="IPR001754">
    <property type="entry name" value="OMPdeCOase_dom"/>
</dbReference>
<dbReference type="HAMAP" id="MF_01215">
    <property type="entry name" value="OMPdecase_type2"/>
    <property type="match status" value="1"/>
</dbReference>
<evidence type="ECO:0000313" key="10">
    <source>
        <dbReference type="Proteomes" id="UP000319576"/>
    </source>
</evidence>
<dbReference type="RefSeq" id="WP_145234526.1">
    <property type="nucleotide sequence ID" value="NZ_CP036273.1"/>
</dbReference>